<gene>
    <name evidence="2" type="primary">LOC139352782</name>
</gene>
<dbReference type="RefSeq" id="XP_070851513.1">
    <property type="nucleotide sequence ID" value="XM_070995412.1"/>
</dbReference>
<name>A0ABM4TNG4_DROSZ</name>
<dbReference type="Gene3D" id="3.60.10.10">
    <property type="entry name" value="Endonuclease/exonuclease/phosphatase"/>
    <property type="match status" value="1"/>
</dbReference>
<proteinExistence type="predicted"/>
<evidence type="ECO:0008006" key="3">
    <source>
        <dbReference type="Google" id="ProtNLM"/>
    </source>
</evidence>
<dbReference type="InterPro" id="IPR036691">
    <property type="entry name" value="Endo/exonu/phosph_ase_sf"/>
</dbReference>
<accession>A0ABM4TNG4</accession>
<sequence length="162" mass="17982">MLDLLCGRKEEDQAPGRKQILLSHNQRDRETSTDMQLIQLNLNHCRAAQDILKQTVRGLGSEVAILSEPYRVESSCDWVTDHTGKVALWLCGVGAPPVRDMKAVEGILDELSRDLRGRSNVVIGIDFNAWAEEWGSLYINAKGRTILEAIASLDIVLLNEGS</sequence>
<evidence type="ECO:0000313" key="1">
    <source>
        <dbReference type="Proteomes" id="UP001652628"/>
    </source>
</evidence>
<evidence type="ECO:0000313" key="2">
    <source>
        <dbReference type="RefSeq" id="XP_070851513.1"/>
    </source>
</evidence>
<dbReference type="Proteomes" id="UP001652628">
    <property type="component" value="Chromosome 3"/>
</dbReference>
<dbReference type="SUPFAM" id="SSF56219">
    <property type="entry name" value="DNase I-like"/>
    <property type="match status" value="1"/>
</dbReference>
<organism evidence="1 2">
    <name type="scientific">Drosophila suzukii</name>
    <name type="common">Spotted-wing drosophila fruit fly</name>
    <dbReference type="NCBI Taxonomy" id="28584"/>
    <lineage>
        <taxon>Eukaryota</taxon>
        <taxon>Metazoa</taxon>
        <taxon>Ecdysozoa</taxon>
        <taxon>Arthropoda</taxon>
        <taxon>Hexapoda</taxon>
        <taxon>Insecta</taxon>
        <taxon>Pterygota</taxon>
        <taxon>Neoptera</taxon>
        <taxon>Endopterygota</taxon>
        <taxon>Diptera</taxon>
        <taxon>Brachycera</taxon>
        <taxon>Muscomorpha</taxon>
        <taxon>Ephydroidea</taxon>
        <taxon>Drosophilidae</taxon>
        <taxon>Drosophila</taxon>
        <taxon>Sophophora</taxon>
    </lineage>
</organism>
<dbReference type="GeneID" id="139352782"/>
<reference evidence="2" key="1">
    <citation type="submission" date="2025-08" db="UniProtKB">
        <authorList>
            <consortium name="RefSeq"/>
        </authorList>
    </citation>
    <scope>IDENTIFICATION</scope>
</reference>
<protein>
    <recommendedName>
        <fullName evidence="3">Endonuclease/exonuclease/phosphatase domain-containing protein</fullName>
    </recommendedName>
</protein>
<keyword evidence="1" id="KW-1185">Reference proteome</keyword>